<dbReference type="Gene3D" id="3.30.420.40">
    <property type="match status" value="1"/>
</dbReference>
<reference evidence="3 4" key="1">
    <citation type="submission" date="2017-07" db="EMBL/GenBank/DDBJ databases">
        <title>Virgibacillus sp. LM2416.</title>
        <authorList>
            <person name="Tak E.J."/>
            <person name="Bae J.-W."/>
        </authorList>
    </citation>
    <scope>NUCLEOTIDE SEQUENCE [LARGE SCALE GENOMIC DNA]</scope>
    <source>
        <strain evidence="3 4">LM2416</strain>
    </source>
</reference>
<dbReference type="SUPFAM" id="SSF53067">
    <property type="entry name" value="Actin-like ATPase domain"/>
    <property type="match status" value="2"/>
</dbReference>
<dbReference type="PANTHER" id="PTHR11365:SF10">
    <property type="entry name" value="HYDANTOINASE_OXOPROLINASE"/>
    <property type="match status" value="1"/>
</dbReference>
<feature type="domain" description="Hydantoinase/oxoprolinase N-terminal" evidence="2">
    <location>
        <begin position="5"/>
        <end position="174"/>
    </location>
</feature>
<accession>A0A220U6J9</accession>
<sequence>MMKYRLGIDVGGTNTDGVLLDRNMNVIQSLKTPTTNDVETGIYNTINQLIQNSDVEIQNIEYAMLGTTQCTNAIVERKRLNKIAVIRIGAPAGLAIKPLTGVPDDLRAILDNHTHLVEGGHEFNGQQISALNEDKIREISGTLKGKVDSIAVTSIFSPVNKDHENRAAEILNEVMGEDVAISLSSEVGSIGLLERENATILNASIINVAKATAEGFENALKNNGANAKIFFCQNDGTLMSKDYTLKYPILTVACGPTNSLRGASFLTNNKDAIIVDVGGTTTDIGVLVKGFPRQSSIAVDLGGVRTNFRMPDINSIGLGGGTVIRLNENEFSIGPDSVGHKIHDEAMIFGGNTLTATDVAVGLGKVTLGDPEKVNHLDKELLSKVYKRMVEMVEEAVDKIKTSSNDIPVILVGGGSILLPANIEGATKVFQPENGGVANAIGSAISQISGEIEKIFAINKENRQEVLNNAKELAINEAIEAGADSKKIEIVDLEDIPLAYLPGDATRVKVKAAGDLAVNS</sequence>
<dbReference type="InterPro" id="IPR045079">
    <property type="entry name" value="Oxoprolinase-like"/>
</dbReference>
<dbReference type="OrthoDB" id="9768323at2"/>
<dbReference type="InterPro" id="IPR002821">
    <property type="entry name" value="Hydantoinase_A"/>
</dbReference>
<dbReference type="Proteomes" id="UP000198312">
    <property type="component" value="Chromosome"/>
</dbReference>
<dbReference type="InterPro" id="IPR008040">
    <property type="entry name" value="Hydant_A_N"/>
</dbReference>
<dbReference type="Pfam" id="PF01968">
    <property type="entry name" value="Hydantoinase_A"/>
    <property type="match status" value="1"/>
</dbReference>
<name>A0A220U6J9_9BACI</name>
<evidence type="ECO:0000313" key="4">
    <source>
        <dbReference type="Proteomes" id="UP000198312"/>
    </source>
</evidence>
<proteinExistence type="predicted"/>
<dbReference type="GO" id="GO:0016787">
    <property type="term" value="F:hydrolase activity"/>
    <property type="evidence" value="ECO:0007669"/>
    <property type="project" value="InterPro"/>
</dbReference>
<gene>
    <name evidence="3" type="ORF">CFK37_18110</name>
</gene>
<dbReference type="InterPro" id="IPR043129">
    <property type="entry name" value="ATPase_NBD"/>
</dbReference>
<dbReference type="EMBL" id="CP022315">
    <property type="protein sequence ID" value="ASK63934.1"/>
    <property type="molecule type" value="Genomic_DNA"/>
</dbReference>
<evidence type="ECO:0000259" key="1">
    <source>
        <dbReference type="Pfam" id="PF01968"/>
    </source>
</evidence>
<protein>
    <submittedName>
        <fullName evidence="3">Hydantoinase subunit beta</fullName>
    </submittedName>
</protein>
<dbReference type="PANTHER" id="PTHR11365">
    <property type="entry name" value="5-OXOPROLINASE RELATED"/>
    <property type="match status" value="1"/>
</dbReference>
<keyword evidence="4" id="KW-1185">Reference proteome</keyword>
<dbReference type="AlphaFoldDB" id="A0A220U6J9"/>
<evidence type="ECO:0000259" key="2">
    <source>
        <dbReference type="Pfam" id="PF05378"/>
    </source>
</evidence>
<evidence type="ECO:0000313" key="3">
    <source>
        <dbReference type="EMBL" id="ASK63934.1"/>
    </source>
</evidence>
<dbReference type="KEGG" id="vil:CFK37_18110"/>
<feature type="domain" description="Hydantoinase A/oxoprolinase" evidence="1">
    <location>
        <begin position="195"/>
        <end position="367"/>
    </location>
</feature>
<dbReference type="Pfam" id="PF05378">
    <property type="entry name" value="Hydant_A_N"/>
    <property type="match status" value="1"/>
</dbReference>
<organism evidence="3 4">
    <name type="scientific">Virgibacillus phasianinus</name>
    <dbReference type="NCBI Taxonomy" id="2017483"/>
    <lineage>
        <taxon>Bacteria</taxon>
        <taxon>Bacillati</taxon>
        <taxon>Bacillota</taxon>
        <taxon>Bacilli</taxon>
        <taxon>Bacillales</taxon>
        <taxon>Bacillaceae</taxon>
        <taxon>Virgibacillus</taxon>
    </lineage>
</organism>